<organism evidence="3 4">
    <name type="scientific">Stephania yunnanensis</name>
    <dbReference type="NCBI Taxonomy" id="152371"/>
    <lineage>
        <taxon>Eukaryota</taxon>
        <taxon>Viridiplantae</taxon>
        <taxon>Streptophyta</taxon>
        <taxon>Embryophyta</taxon>
        <taxon>Tracheophyta</taxon>
        <taxon>Spermatophyta</taxon>
        <taxon>Magnoliopsida</taxon>
        <taxon>Ranunculales</taxon>
        <taxon>Menispermaceae</taxon>
        <taxon>Menispermoideae</taxon>
        <taxon>Cissampelideae</taxon>
        <taxon>Stephania</taxon>
    </lineage>
</organism>
<dbReference type="InterPro" id="IPR007652">
    <property type="entry name" value="A1-4-GlycosylTfrase_dom"/>
</dbReference>
<gene>
    <name evidence="3" type="ORF">Syun_008383</name>
</gene>
<evidence type="ECO:0000313" key="4">
    <source>
        <dbReference type="Proteomes" id="UP001420932"/>
    </source>
</evidence>
<dbReference type="AlphaFoldDB" id="A0AAP0KEK3"/>
<sequence>MEDNTNILQRLRKLEKSLLSVFFFIPTSLLFLVLISLLSYNGASIFCVHVPFPAKPSTDSGDFLPENSSSDQSPKRVFSSASKSSALLAVKENFPPLQKSEVLKPVSSLKVKWKRRNRATLRTLRPTPVSTRFSVRAKEFFHGSCLDSFNSSHCGCKIRFFMTWISSIELFGHRDLLSLESVFKFHSNACVLIVSTSLDSIRGQELLKPFRERGFRVTAVSPDFNYIFKNTLAEVWFDRLRKGSVDPGEVSLGQNISNLLRLLLLYKFGGVYIDTDVIVLRSFVRLRNVIGAQTTDLETGNWSRLNNAVMIFDKKHPLLLKFIEEFALTFDGNKWGHNGPYLVSRVVSRIGSRQGFDDFTVLPPMAFYPVDWSRVHGFFHGPRDAAQSKWIGSKFKLVRKESFAVHLWNKHSRNLNVEEGSIIHRLVLDTCVFCNSLAEAM</sequence>
<accession>A0AAP0KEK3</accession>
<dbReference type="Proteomes" id="UP001420932">
    <property type="component" value="Unassembled WGS sequence"/>
</dbReference>
<feature type="domain" description="Alpha 1,4-glycosyltransferase" evidence="2">
    <location>
        <begin position="312"/>
        <end position="437"/>
    </location>
</feature>
<evidence type="ECO:0000313" key="3">
    <source>
        <dbReference type="EMBL" id="KAK9150074.1"/>
    </source>
</evidence>
<dbReference type="SUPFAM" id="SSF53448">
    <property type="entry name" value="Nucleotide-diphospho-sugar transferases"/>
    <property type="match status" value="1"/>
</dbReference>
<dbReference type="PANTHER" id="PTHR46781:SF5">
    <property type="entry name" value="ALPHA 1,4-GLYCOSYLTRANSFERASE FAMILY PROTEIN"/>
    <property type="match status" value="1"/>
</dbReference>
<name>A0AAP0KEK3_9MAGN</name>
<dbReference type="InterPro" id="IPR007577">
    <property type="entry name" value="GlycoTrfase_DXD_sugar-bd_CS"/>
</dbReference>
<dbReference type="EMBL" id="JBBNAF010000004">
    <property type="protein sequence ID" value="KAK9150074.1"/>
    <property type="molecule type" value="Genomic_DNA"/>
</dbReference>
<keyword evidence="4" id="KW-1185">Reference proteome</keyword>
<proteinExistence type="predicted"/>
<dbReference type="Gene3D" id="3.90.550.20">
    <property type="match status" value="1"/>
</dbReference>
<feature type="transmembrane region" description="Helical" evidence="1">
    <location>
        <begin position="21"/>
        <end position="40"/>
    </location>
</feature>
<dbReference type="InterPro" id="IPR029044">
    <property type="entry name" value="Nucleotide-diphossugar_trans"/>
</dbReference>
<dbReference type="PANTHER" id="PTHR46781">
    <property type="entry name" value="ALPHA 1,4-GLYCOSYLTRANSFERASE FAMILY PROTEIN"/>
    <property type="match status" value="1"/>
</dbReference>
<evidence type="ECO:0000256" key="1">
    <source>
        <dbReference type="SAM" id="Phobius"/>
    </source>
</evidence>
<keyword evidence="1" id="KW-0812">Transmembrane</keyword>
<dbReference type="Pfam" id="PF04572">
    <property type="entry name" value="Gb3_synth"/>
    <property type="match status" value="1"/>
</dbReference>
<dbReference type="Pfam" id="PF04488">
    <property type="entry name" value="Gly_transf_sug"/>
    <property type="match status" value="1"/>
</dbReference>
<dbReference type="InterPro" id="IPR044789">
    <property type="entry name" value="Put_A1-4-GlycosylTfrase_plant"/>
</dbReference>
<keyword evidence="1" id="KW-0472">Membrane</keyword>
<evidence type="ECO:0000259" key="2">
    <source>
        <dbReference type="Pfam" id="PF04572"/>
    </source>
</evidence>
<comment type="caution">
    <text evidence="3">The sequence shown here is derived from an EMBL/GenBank/DDBJ whole genome shotgun (WGS) entry which is preliminary data.</text>
</comment>
<keyword evidence="1" id="KW-1133">Transmembrane helix</keyword>
<protein>
    <recommendedName>
        <fullName evidence="2">Alpha 1,4-glycosyltransferase domain-containing protein</fullName>
    </recommendedName>
</protein>
<reference evidence="3 4" key="1">
    <citation type="submission" date="2024-01" db="EMBL/GenBank/DDBJ databases">
        <title>Genome assemblies of Stephania.</title>
        <authorList>
            <person name="Yang L."/>
        </authorList>
    </citation>
    <scope>NUCLEOTIDE SEQUENCE [LARGE SCALE GENOMIC DNA]</scope>
    <source>
        <strain evidence="3">YNDBR</strain>
        <tissue evidence="3">Leaf</tissue>
    </source>
</reference>